<dbReference type="RefSeq" id="WP_324273293.1">
    <property type="nucleotide sequence ID" value="NZ_CP141261.1"/>
</dbReference>
<evidence type="ECO:0000313" key="3">
    <source>
        <dbReference type="Proteomes" id="UP001324287"/>
    </source>
</evidence>
<dbReference type="InterPro" id="IPR002938">
    <property type="entry name" value="FAD-bd"/>
</dbReference>
<keyword evidence="2" id="KW-0560">Oxidoreductase</keyword>
<dbReference type="SUPFAM" id="SSF51905">
    <property type="entry name" value="FAD/NAD(P)-binding domain"/>
    <property type="match status" value="1"/>
</dbReference>
<evidence type="ECO:0000259" key="1">
    <source>
        <dbReference type="Pfam" id="PF01494"/>
    </source>
</evidence>
<proteinExistence type="predicted"/>
<gene>
    <name evidence="2" type="ORF">U6N30_17730</name>
</gene>
<dbReference type="Proteomes" id="UP001324287">
    <property type="component" value="Chromosome"/>
</dbReference>
<protein>
    <submittedName>
        <fullName evidence="2">FAD-dependent monooxygenase</fullName>
    </submittedName>
</protein>
<name>A0ABZ1AU14_9ACTN</name>
<feature type="domain" description="FAD-binding" evidence="1">
    <location>
        <begin position="9"/>
        <end position="34"/>
    </location>
</feature>
<keyword evidence="3" id="KW-1185">Reference proteome</keyword>
<keyword evidence="2" id="KW-0503">Monooxygenase</keyword>
<dbReference type="GO" id="GO:0004497">
    <property type="term" value="F:monooxygenase activity"/>
    <property type="evidence" value="ECO:0007669"/>
    <property type="project" value="UniProtKB-KW"/>
</dbReference>
<sequence>MTTTTGRDRTDVLIIGAGASGATAAKVLTERGCES</sequence>
<dbReference type="EMBL" id="CP141261">
    <property type="protein sequence ID" value="WRL61934.1"/>
    <property type="molecule type" value="Genomic_DNA"/>
</dbReference>
<dbReference type="Pfam" id="PF01494">
    <property type="entry name" value="FAD_binding_3"/>
    <property type="match status" value="1"/>
</dbReference>
<organism evidence="2 3">
    <name type="scientific">Blastococcus brunescens</name>
    <dbReference type="NCBI Taxonomy" id="1564165"/>
    <lineage>
        <taxon>Bacteria</taxon>
        <taxon>Bacillati</taxon>
        <taxon>Actinomycetota</taxon>
        <taxon>Actinomycetes</taxon>
        <taxon>Geodermatophilales</taxon>
        <taxon>Geodermatophilaceae</taxon>
        <taxon>Blastococcus</taxon>
    </lineage>
</organism>
<reference evidence="2 3" key="1">
    <citation type="submission" date="2023-12" db="EMBL/GenBank/DDBJ databases">
        <title>Blastococcus brunescens sp. nov., an actonobacterium isolated from sandstone collected in sahara desert.</title>
        <authorList>
            <person name="Gtari M."/>
            <person name="Ghodhbane F."/>
        </authorList>
    </citation>
    <scope>NUCLEOTIDE SEQUENCE [LARGE SCALE GENOMIC DNA]</scope>
    <source>
        <strain evidence="2 3">BMG 8361</strain>
    </source>
</reference>
<dbReference type="InterPro" id="IPR036188">
    <property type="entry name" value="FAD/NAD-bd_sf"/>
</dbReference>
<evidence type="ECO:0000313" key="2">
    <source>
        <dbReference type="EMBL" id="WRL61934.1"/>
    </source>
</evidence>
<accession>A0ABZ1AU14</accession>
<dbReference type="Gene3D" id="3.50.50.60">
    <property type="entry name" value="FAD/NAD(P)-binding domain"/>
    <property type="match status" value="1"/>
</dbReference>